<feature type="transmembrane region" description="Helical" evidence="4">
    <location>
        <begin position="21"/>
        <end position="44"/>
    </location>
</feature>
<gene>
    <name evidence="7" type="ORF">HLQ16_17900</name>
</gene>
<dbReference type="Pfam" id="PF00015">
    <property type="entry name" value="MCPsignal"/>
    <property type="match status" value="1"/>
</dbReference>
<dbReference type="PROSITE" id="PS50885">
    <property type="entry name" value="HAMP"/>
    <property type="match status" value="1"/>
</dbReference>
<dbReference type="CDD" id="cd12913">
    <property type="entry name" value="PDC1_MCP_like"/>
    <property type="match status" value="1"/>
</dbReference>
<dbReference type="Pfam" id="PF22673">
    <property type="entry name" value="MCP-like_PDC_1"/>
    <property type="match status" value="1"/>
</dbReference>
<dbReference type="Gene3D" id="6.10.340.10">
    <property type="match status" value="1"/>
</dbReference>
<evidence type="ECO:0000256" key="2">
    <source>
        <dbReference type="ARBA" id="ARBA00029447"/>
    </source>
</evidence>
<dbReference type="SUPFAM" id="SSF103190">
    <property type="entry name" value="Sensory domain-like"/>
    <property type="match status" value="1"/>
</dbReference>
<dbReference type="SMART" id="SM00304">
    <property type="entry name" value="HAMP"/>
    <property type="match status" value="1"/>
</dbReference>
<evidence type="ECO:0000313" key="7">
    <source>
        <dbReference type="EMBL" id="NNU77807.1"/>
    </source>
</evidence>
<keyword evidence="4" id="KW-0472">Membrane</keyword>
<dbReference type="InterPro" id="IPR004089">
    <property type="entry name" value="MCPsignal_dom"/>
</dbReference>
<dbReference type="GeneID" id="83592627"/>
<comment type="similarity">
    <text evidence="2">Belongs to the methyl-accepting chemotaxis (MCP) protein family.</text>
</comment>
<dbReference type="SMART" id="SM00283">
    <property type="entry name" value="MA"/>
    <property type="match status" value="1"/>
</dbReference>
<accession>A0A7Y3SZ03</accession>
<dbReference type="Proteomes" id="UP000531659">
    <property type="component" value="Unassembled WGS sequence"/>
</dbReference>
<evidence type="ECO:0000256" key="3">
    <source>
        <dbReference type="PROSITE-ProRule" id="PRU00284"/>
    </source>
</evidence>
<keyword evidence="4" id="KW-0812">Transmembrane</keyword>
<dbReference type="InterPro" id="IPR029151">
    <property type="entry name" value="Sensor-like_sf"/>
</dbReference>
<dbReference type="RefSeq" id="WP_171298424.1">
    <property type="nucleotide sequence ID" value="NZ_CP077615.1"/>
</dbReference>
<dbReference type="CDD" id="cd12912">
    <property type="entry name" value="PDC2_MCP_like"/>
    <property type="match status" value="1"/>
</dbReference>
<reference evidence="7 8" key="1">
    <citation type="submission" date="2020-05" db="EMBL/GenBank/DDBJ databases">
        <title>Complete genome of Clostridium estertheticum subspecies estertheticum, isolated from Vacuum packed lamb meat from New Zealand imported to Switzerland.</title>
        <authorList>
            <person name="Wambui J."/>
            <person name="Stevens M.J.A."/>
            <person name="Stephan R."/>
        </authorList>
    </citation>
    <scope>NUCLEOTIDE SEQUENCE [LARGE SCALE GENOMIC DNA]</scope>
    <source>
        <strain evidence="7 8">CEST001</strain>
    </source>
</reference>
<dbReference type="PROSITE" id="PS50111">
    <property type="entry name" value="CHEMOTAXIS_TRANSDUC_2"/>
    <property type="match status" value="1"/>
</dbReference>
<proteinExistence type="inferred from homology"/>
<protein>
    <submittedName>
        <fullName evidence="7">HAMP domain-containing protein</fullName>
    </submittedName>
</protein>
<feature type="transmembrane region" description="Helical" evidence="4">
    <location>
        <begin position="312"/>
        <end position="334"/>
    </location>
</feature>
<dbReference type="Gene3D" id="1.10.287.950">
    <property type="entry name" value="Methyl-accepting chemotaxis protein"/>
    <property type="match status" value="1"/>
</dbReference>
<dbReference type="Pfam" id="PF00672">
    <property type="entry name" value="HAMP"/>
    <property type="match status" value="1"/>
</dbReference>
<keyword evidence="1 3" id="KW-0807">Transducer</keyword>
<evidence type="ECO:0000256" key="4">
    <source>
        <dbReference type="SAM" id="Phobius"/>
    </source>
</evidence>
<name>A0A7Y3SZ03_9CLOT</name>
<comment type="caution">
    <text evidence="7">The sequence shown here is derived from an EMBL/GenBank/DDBJ whole genome shotgun (WGS) entry which is preliminary data.</text>
</comment>
<evidence type="ECO:0000259" key="5">
    <source>
        <dbReference type="PROSITE" id="PS50111"/>
    </source>
</evidence>
<dbReference type="Gene3D" id="3.30.450.20">
    <property type="entry name" value="PAS domain"/>
    <property type="match status" value="2"/>
</dbReference>
<dbReference type="CDD" id="cd11386">
    <property type="entry name" value="MCP_signal"/>
    <property type="match status" value="1"/>
</dbReference>
<dbReference type="InterPro" id="IPR003660">
    <property type="entry name" value="HAMP_dom"/>
</dbReference>
<evidence type="ECO:0000313" key="8">
    <source>
        <dbReference type="Proteomes" id="UP000531659"/>
    </source>
</evidence>
<dbReference type="EMBL" id="JABEYB010000015">
    <property type="protein sequence ID" value="NNU77807.1"/>
    <property type="molecule type" value="Genomic_DNA"/>
</dbReference>
<dbReference type="GO" id="GO:0007165">
    <property type="term" value="P:signal transduction"/>
    <property type="evidence" value="ECO:0007669"/>
    <property type="project" value="UniProtKB-KW"/>
</dbReference>
<dbReference type="AlphaFoldDB" id="A0A7Y3SZ03"/>
<dbReference type="GO" id="GO:0016020">
    <property type="term" value="C:membrane"/>
    <property type="evidence" value="ECO:0007669"/>
    <property type="project" value="InterPro"/>
</dbReference>
<feature type="domain" description="Methyl-accepting transducer" evidence="5">
    <location>
        <begin position="407"/>
        <end position="643"/>
    </location>
</feature>
<sequence length="693" mass="75821">MTKGTKEKNIKFTKVKSIKTLILISILPIVLISLAIIGIFSIYASKKLTTTEIQNRMEHQLQENINLIDKDMQKHSQIAVDLAKFIGISRLELNKGIITKTQEEVLSTNKDTLGVGVWFEPYKYKKDVKYFGPYAYKDSGASKVTEEYATQEYNYPTQPWYTIGKNIDKNIAWQEPYYDDTLKTTMLTTTVPIYDNNSFLGVVTADMSLNTIQENIKNIKVGQTGKAMLLGKDGTYLAGVAKQSTMKGKITEDKNTSIAKLGKDILQNKEGTSYYEDENGKNFVYYKQIPELGWSLVLSIPQKELYAPINKLLFNIIILILITCVLVAFAVSVFSKYLTKNVKEVNDLSYAIAEGDLTQILNVRSENELGSMGNNLNRMTNNLREIVKKVTESLEQVVATSEELTASSDQTQQSAQQVSLAIQDVAIGSVEQVTITNDTTKIAEEIFKGMEQISNNIQAVTNTSLESFKRAEKGNDVVCSAIGQMNNISDKVAMSSKAVSILGDKSKEIGSIVSLITSIAGQTNLLALNAAIEAARAGEQGKGFAVVADEVRKLAEQSASAAGNISGLINEIQKEIVNAVKAMDNGTIAVKDGIDMVNQAGKSFGELLEDINYIASQMQDVSAVTEEIGAGSQNMLGAIENVAKISTESSENAENVVAASQEQTALMKEVANAAENLTQMAVELQSLMSNFRL</sequence>
<evidence type="ECO:0000259" key="6">
    <source>
        <dbReference type="PROSITE" id="PS50885"/>
    </source>
</evidence>
<keyword evidence="4" id="KW-1133">Transmembrane helix</keyword>
<dbReference type="CDD" id="cd06225">
    <property type="entry name" value="HAMP"/>
    <property type="match status" value="1"/>
</dbReference>
<organism evidence="7 8">
    <name type="scientific">Clostridium estertheticum</name>
    <dbReference type="NCBI Taxonomy" id="238834"/>
    <lineage>
        <taxon>Bacteria</taxon>
        <taxon>Bacillati</taxon>
        <taxon>Bacillota</taxon>
        <taxon>Clostridia</taxon>
        <taxon>Eubacteriales</taxon>
        <taxon>Clostridiaceae</taxon>
        <taxon>Clostridium</taxon>
    </lineage>
</organism>
<dbReference type="PANTHER" id="PTHR32089:SF112">
    <property type="entry name" value="LYSOZYME-LIKE PROTEIN-RELATED"/>
    <property type="match status" value="1"/>
</dbReference>
<dbReference type="PANTHER" id="PTHR32089">
    <property type="entry name" value="METHYL-ACCEPTING CHEMOTAXIS PROTEIN MCPB"/>
    <property type="match status" value="1"/>
</dbReference>
<feature type="domain" description="HAMP" evidence="6">
    <location>
        <begin position="336"/>
        <end position="388"/>
    </location>
</feature>
<dbReference type="SUPFAM" id="SSF58104">
    <property type="entry name" value="Methyl-accepting chemotaxis protein (MCP) signaling domain"/>
    <property type="match status" value="1"/>
</dbReference>
<evidence type="ECO:0000256" key="1">
    <source>
        <dbReference type="ARBA" id="ARBA00023224"/>
    </source>
</evidence>